<dbReference type="InterPro" id="IPR014757">
    <property type="entry name" value="Tscrpt_reg_IclR_C"/>
</dbReference>
<evidence type="ECO:0000313" key="6">
    <source>
        <dbReference type="EMBL" id="RVV98061.1"/>
    </source>
</evidence>
<keyword evidence="1" id="KW-0805">Transcription regulation</keyword>
<evidence type="ECO:0008006" key="8">
    <source>
        <dbReference type="Google" id="ProtNLM"/>
    </source>
</evidence>
<organism evidence="6 7">
    <name type="scientific">Mesobaculum littorinae</name>
    <dbReference type="NCBI Taxonomy" id="2486419"/>
    <lineage>
        <taxon>Bacteria</taxon>
        <taxon>Pseudomonadati</taxon>
        <taxon>Pseudomonadota</taxon>
        <taxon>Alphaproteobacteria</taxon>
        <taxon>Rhodobacterales</taxon>
        <taxon>Roseobacteraceae</taxon>
        <taxon>Mesobaculum</taxon>
    </lineage>
</organism>
<keyword evidence="2" id="KW-0238">DNA-binding</keyword>
<dbReference type="OrthoDB" id="9807558at2"/>
<dbReference type="InterPro" id="IPR050707">
    <property type="entry name" value="HTH_MetabolicPath_Reg"/>
</dbReference>
<evidence type="ECO:0000313" key="7">
    <source>
        <dbReference type="Proteomes" id="UP000285908"/>
    </source>
</evidence>
<gene>
    <name evidence="6" type="ORF">EKE94_11405</name>
</gene>
<proteinExistence type="predicted"/>
<dbReference type="SMART" id="SM00346">
    <property type="entry name" value="HTH_ICLR"/>
    <property type="match status" value="1"/>
</dbReference>
<dbReference type="GO" id="GO:0045892">
    <property type="term" value="P:negative regulation of DNA-templated transcription"/>
    <property type="evidence" value="ECO:0007669"/>
    <property type="project" value="TreeGrafter"/>
</dbReference>
<dbReference type="PANTHER" id="PTHR30136:SF23">
    <property type="entry name" value="DNA-BINDING TRANSCRIPTIONAL ACTIVATOR MHPR"/>
    <property type="match status" value="1"/>
</dbReference>
<feature type="domain" description="IclR-ED" evidence="5">
    <location>
        <begin position="147"/>
        <end position="338"/>
    </location>
</feature>
<evidence type="ECO:0000259" key="5">
    <source>
        <dbReference type="PROSITE" id="PS51078"/>
    </source>
</evidence>
<feature type="domain" description="HTH iclR-type" evidence="4">
    <location>
        <begin position="86"/>
        <end position="147"/>
    </location>
</feature>
<sequence>MLPKPAIQTPIRARITAPTVQIPDSAGPGPRSNDLAMSLLPPPLDGAGAAACGPASISIEAVRFTSKRNRVTVSPGEPDRAMVKQIDSLARGLRILDVLKTAGPLGLSDLSRRTGTPKASLLRVLVTLESEGFAWCGRTDRLWRASTDPRIGGDRRLTGRLAQAAAPALDALCQRVLWPSDIGVYDDGAIRVLENSRRISPFLVNRDIGRRRIHVLPSAMGRAILAWTDPGDRDRILADLRLRGDPQESVADSPDRVEALLSATRKAGYGVRQKGYFASSKWESQVMAVALPVRVNGRVVGAVNLSWVGSAMPEDRFVAEHLPALQRAAEQIGTQVAEAAPVGE</sequence>
<dbReference type="PROSITE" id="PS51077">
    <property type="entry name" value="HTH_ICLR"/>
    <property type="match status" value="1"/>
</dbReference>
<dbReference type="AlphaFoldDB" id="A0A438AH61"/>
<dbReference type="Proteomes" id="UP000285908">
    <property type="component" value="Unassembled WGS sequence"/>
</dbReference>
<keyword evidence="3" id="KW-0804">Transcription</keyword>
<dbReference type="PANTHER" id="PTHR30136">
    <property type="entry name" value="HELIX-TURN-HELIX TRANSCRIPTIONAL REGULATOR, ICLR FAMILY"/>
    <property type="match status" value="1"/>
</dbReference>
<evidence type="ECO:0000256" key="3">
    <source>
        <dbReference type="ARBA" id="ARBA00023163"/>
    </source>
</evidence>
<dbReference type="Gene3D" id="1.10.10.10">
    <property type="entry name" value="Winged helix-like DNA-binding domain superfamily/Winged helix DNA-binding domain"/>
    <property type="match status" value="1"/>
</dbReference>
<dbReference type="InterPro" id="IPR005471">
    <property type="entry name" value="Tscrpt_reg_IclR_N"/>
</dbReference>
<dbReference type="GO" id="GO:0003677">
    <property type="term" value="F:DNA binding"/>
    <property type="evidence" value="ECO:0007669"/>
    <property type="project" value="UniProtKB-KW"/>
</dbReference>
<name>A0A438AH61_9RHOB</name>
<protein>
    <recommendedName>
        <fullName evidence="8">IclR family transcriptional regulator</fullName>
    </recommendedName>
</protein>
<accession>A0A438AH61</accession>
<dbReference type="GO" id="GO:0003700">
    <property type="term" value="F:DNA-binding transcription factor activity"/>
    <property type="evidence" value="ECO:0007669"/>
    <property type="project" value="TreeGrafter"/>
</dbReference>
<dbReference type="PROSITE" id="PS51078">
    <property type="entry name" value="ICLR_ED"/>
    <property type="match status" value="1"/>
</dbReference>
<dbReference type="EMBL" id="RQXX01000003">
    <property type="protein sequence ID" value="RVV98061.1"/>
    <property type="molecule type" value="Genomic_DNA"/>
</dbReference>
<dbReference type="InterPro" id="IPR029016">
    <property type="entry name" value="GAF-like_dom_sf"/>
</dbReference>
<evidence type="ECO:0000259" key="4">
    <source>
        <dbReference type="PROSITE" id="PS51077"/>
    </source>
</evidence>
<dbReference type="Pfam" id="PF01614">
    <property type="entry name" value="IclR_C"/>
    <property type="match status" value="1"/>
</dbReference>
<dbReference type="Gene3D" id="3.30.450.40">
    <property type="match status" value="1"/>
</dbReference>
<dbReference type="InterPro" id="IPR036390">
    <property type="entry name" value="WH_DNA-bd_sf"/>
</dbReference>
<evidence type="ECO:0000256" key="1">
    <source>
        <dbReference type="ARBA" id="ARBA00023015"/>
    </source>
</evidence>
<dbReference type="Pfam" id="PF09339">
    <property type="entry name" value="HTH_IclR"/>
    <property type="match status" value="1"/>
</dbReference>
<dbReference type="SUPFAM" id="SSF55781">
    <property type="entry name" value="GAF domain-like"/>
    <property type="match status" value="1"/>
</dbReference>
<reference evidence="6 7" key="1">
    <citation type="submission" date="2018-11" db="EMBL/GenBank/DDBJ databases">
        <title>Mesobaculum littorinae gen. nov., sp. nov., isolated from Littorina scabra that represents a novel genus of the order Rhodobacteraceae.</title>
        <authorList>
            <person name="Li F."/>
        </authorList>
    </citation>
    <scope>NUCLEOTIDE SEQUENCE [LARGE SCALE GENOMIC DNA]</scope>
    <source>
        <strain evidence="6 7">M0103</strain>
    </source>
</reference>
<dbReference type="InterPro" id="IPR036388">
    <property type="entry name" value="WH-like_DNA-bd_sf"/>
</dbReference>
<keyword evidence="7" id="KW-1185">Reference proteome</keyword>
<evidence type="ECO:0000256" key="2">
    <source>
        <dbReference type="ARBA" id="ARBA00023125"/>
    </source>
</evidence>
<comment type="caution">
    <text evidence="6">The sequence shown here is derived from an EMBL/GenBank/DDBJ whole genome shotgun (WGS) entry which is preliminary data.</text>
</comment>
<dbReference type="SUPFAM" id="SSF46785">
    <property type="entry name" value="Winged helix' DNA-binding domain"/>
    <property type="match status" value="1"/>
</dbReference>